<evidence type="ECO:0000313" key="1">
    <source>
        <dbReference type="EMBL" id="RUO58627.1"/>
    </source>
</evidence>
<dbReference type="EMBL" id="PIPY01000011">
    <property type="protein sequence ID" value="RUO58627.1"/>
    <property type="molecule type" value="Genomic_DNA"/>
</dbReference>
<gene>
    <name evidence="1" type="ORF">CWI71_10840</name>
</gene>
<accession>A0A432YCH5</accession>
<organism evidence="1 2">
    <name type="scientific">Pseudidiomarina insulisalsae</name>
    <dbReference type="NCBI Taxonomy" id="575789"/>
    <lineage>
        <taxon>Bacteria</taxon>
        <taxon>Pseudomonadati</taxon>
        <taxon>Pseudomonadota</taxon>
        <taxon>Gammaproteobacteria</taxon>
        <taxon>Alteromonadales</taxon>
        <taxon>Idiomarinaceae</taxon>
        <taxon>Pseudidiomarina</taxon>
    </lineage>
</organism>
<dbReference type="Proteomes" id="UP000288259">
    <property type="component" value="Unassembled WGS sequence"/>
</dbReference>
<keyword evidence="2" id="KW-1185">Reference proteome</keyword>
<comment type="caution">
    <text evidence="1">The sequence shown here is derived from an EMBL/GenBank/DDBJ whole genome shotgun (WGS) entry which is preliminary data.</text>
</comment>
<sequence length="136" mass="15807">MIYELEQLLPDIKNTRWKKKTDFYSLFLYLALHQNQLPLTQEKRGEFREALDSFSKEVNRYISSDADDEEFSSQVVSYGRSIRASSDLGNRKRRHAALCKALDPILDVATQEIPASKMTPLQEGLFDQEYHDDDES</sequence>
<evidence type="ECO:0000313" key="2">
    <source>
        <dbReference type="Proteomes" id="UP000288259"/>
    </source>
</evidence>
<protein>
    <submittedName>
        <fullName evidence="1">Uncharacterized protein</fullName>
    </submittedName>
</protein>
<dbReference type="AlphaFoldDB" id="A0A432YCH5"/>
<dbReference type="RefSeq" id="WP_126755284.1">
    <property type="nucleotide sequence ID" value="NZ_PIPY01000011.1"/>
</dbReference>
<reference evidence="2" key="1">
    <citation type="journal article" date="2018" name="Front. Microbiol.">
        <title>Genome-Based Analysis Reveals the Taxonomy and Diversity of the Family Idiomarinaceae.</title>
        <authorList>
            <person name="Liu Y."/>
            <person name="Lai Q."/>
            <person name="Shao Z."/>
        </authorList>
    </citation>
    <scope>NUCLEOTIDE SEQUENCE [LARGE SCALE GENOMIC DNA]</scope>
    <source>
        <strain evidence="2">CVS-6</strain>
    </source>
</reference>
<proteinExistence type="predicted"/>
<name>A0A432YCH5_9GAMM</name>